<dbReference type="PANTHER" id="PTHR45695">
    <property type="entry name" value="LEUCOKININ RECEPTOR-RELATED"/>
    <property type="match status" value="1"/>
</dbReference>
<dbReference type="PROSITE" id="PS00237">
    <property type="entry name" value="G_PROTEIN_RECEP_F1_1"/>
    <property type="match status" value="1"/>
</dbReference>
<feature type="transmembrane region" description="Helical" evidence="9">
    <location>
        <begin position="157"/>
        <end position="180"/>
    </location>
</feature>
<evidence type="ECO:0000256" key="5">
    <source>
        <dbReference type="ARBA" id="ARBA00023136"/>
    </source>
</evidence>
<dbReference type="InterPro" id="IPR017452">
    <property type="entry name" value="GPCR_Rhodpsn_7TM"/>
</dbReference>
<dbReference type="InterPro" id="IPR000276">
    <property type="entry name" value="GPCR_Rhodpsn"/>
</dbReference>
<dbReference type="Pfam" id="PF00001">
    <property type="entry name" value="7tm_1"/>
    <property type="match status" value="1"/>
</dbReference>
<keyword evidence="3 9" id="KW-1133">Transmembrane helix</keyword>
<evidence type="ECO:0000256" key="7">
    <source>
        <dbReference type="ARBA" id="ARBA00023224"/>
    </source>
</evidence>
<dbReference type="SUPFAM" id="SSF81321">
    <property type="entry name" value="Family A G protein-coupled receptor-like"/>
    <property type="match status" value="1"/>
</dbReference>
<evidence type="ECO:0000256" key="3">
    <source>
        <dbReference type="ARBA" id="ARBA00022989"/>
    </source>
</evidence>
<evidence type="ECO:0000256" key="1">
    <source>
        <dbReference type="ARBA" id="ARBA00004141"/>
    </source>
</evidence>
<dbReference type="GO" id="GO:0004930">
    <property type="term" value="F:G protein-coupled receptor activity"/>
    <property type="evidence" value="ECO:0007669"/>
    <property type="project" value="UniProtKB-KW"/>
</dbReference>
<name>A0A9X0A3D9_9CNID</name>
<accession>A0A9X0A3D9</accession>
<gene>
    <name evidence="11" type="ORF">OS493_011957</name>
</gene>
<evidence type="ECO:0000256" key="4">
    <source>
        <dbReference type="ARBA" id="ARBA00023040"/>
    </source>
</evidence>
<feature type="transmembrane region" description="Helical" evidence="9">
    <location>
        <begin position="370"/>
        <end position="391"/>
    </location>
</feature>
<keyword evidence="12" id="KW-1185">Reference proteome</keyword>
<reference evidence="11" key="1">
    <citation type="submission" date="2023-01" db="EMBL/GenBank/DDBJ databases">
        <title>Genome assembly of the deep-sea coral Lophelia pertusa.</title>
        <authorList>
            <person name="Herrera S."/>
            <person name="Cordes E."/>
        </authorList>
    </citation>
    <scope>NUCLEOTIDE SEQUENCE</scope>
    <source>
        <strain evidence="11">USNM1676648</strain>
        <tissue evidence="11">Polyp</tissue>
    </source>
</reference>
<dbReference type="Gene3D" id="1.20.1070.10">
    <property type="entry name" value="Rhodopsin 7-helix transmembrane proteins"/>
    <property type="match status" value="1"/>
</dbReference>
<dbReference type="PRINTS" id="PR00237">
    <property type="entry name" value="GPCRRHODOPSN"/>
</dbReference>
<feature type="domain" description="G-protein coupled receptors family 1 profile" evidence="10">
    <location>
        <begin position="172"/>
        <end position="426"/>
    </location>
</feature>
<evidence type="ECO:0000256" key="9">
    <source>
        <dbReference type="SAM" id="Phobius"/>
    </source>
</evidence>
<sequence>MNVAFHMRSLRINHVLSERARGAPSWSLALSERKRLLRRFNVDSLVRRSCMTRSESGSRSIAEDRKELIKDLGRSQEKQHNTNRMYQCDFRGYQVYHTARRIKFLCLCTESLLKQRTMTQTSPRPEALNDIDNMSLLVNKTISVHQRSEDQQQTIPIAVSLLILIAFLGSIGNVLVLKAIFSQKRRKVHEYLILNLAATDAGICLASIPLDVAEQVIGEFPYGATLCSIIYPFQSVLVYVSVLTLLFMCVERYRLIVTPLKPRIRVQTGLATIAAIWLSSCLIVLPFSLALKFEGSYCSEDWPHAYSGKVFTLAIFTFLYVIPLLIMTVLYALMIRVLQKDTKSLKQRNRTLSQESVDMRLERNVTIVKVFVVAVVVFAVCMLPTHITWLWHDFGSGSKRPELFSKVATFSNILMYANSVLNPFIFGSIMIDIGTLVKLCKTLVCYRSRGRRNEKDFNHVFVLEIHSPSMSAQYENGSFFLSLSKSSAISNCGNINEMVRTTKITAKA</sequence>
<keyword evidence="4 8" id="KW-0297">G-protein coupled receptor</keyword>
<keyword evidence="7 8" id="KW-0807">Transducer</keyword>
<feature type="transmembrane region" description="Helical" evidence="9">
    <location>
        <begin position="192"/>
        <end position="210"/>
    </location>
</feature>
<dbReference type="GO" id="GO:0005886">
    <property type="term" value="C:plasma membrane"/>
    <property type="evidence" value="ECO:0007669"/>
    <property type="project" value="TreeGrafter"/>
</dbReference>
<comment type="subcellular location">
    <subcellularLocation>
        <location evidence="1">Membrane</location>
        <topology evidence="1">Multi-pass membrane protein</topology>
    </subcellularLocation>
</comment>
<feature type="transmembrane region" description="Helical" evidence="9">
    <location>
        <begin position="270"/>
        <end position="291"/>
    </location>
</feature>
<comment type="similarity">
    <text evidence="8">Belongs to the G-protein coupled receptor 1 family.</text>
</comment>
<dbReference type="PROSITE" id="PS50262">
    <property type="entry name" value="G_PROTEIN_RECEP_F1_2"/>
    <property type="match status" value="1"/>
</dbReference>
<evidence type="ECO:0000256" key="8">
    <source>
        <dbReference type="RuleBase" id="RU000688"/>
    </source>
</evidence>
<organism evidence="11 12">
    <name type="scientific">Desmophyllum pertusum</name>
    <dbReference type="NCBI Taxonomy" id="174260"/>
    <lineage>
        <taxon>Eukaryota</taxon>
        <taxon>Metazoa</taxon>
        <taxon>Cnidaria</taxon>
        <taxon>Anthozoa</taxon>
        <taxon>Hexacorallia</taxon>
        <taxon>Scleractinia</taxon>
        <taxon>Caryophylliina</taxon>
        <taxon>Caryophylliidae</taxon>
        <taxon>Desmophyllum</taxon>
    </lineage>
</organism>
<evidence type="ECO:0000259" key="10">
    <source>
        <dbReference type="PROSITE" id="PS50262"/>
    </source>
</evidence>
<evidence type="ECO:0000256" key="6">
    <source>
        <dbReference type="ARBA" id="ARBA00023170"/>
    </source>
</evidence>
<dbReference type="AlphaFoldDB" id="A0A9X0A3D9"/>
<comment type="caution">
    <text evidence="11">The sequence shown here is derived from an EMBL/GenBank/DDBJ whole genome shotgun (WGS) entry which is preliminary data.</text>
</comment>
<protein>
    <recommendedName>
        <fullName evidence="10">G-protein coupled receptors family 1 profile domain-containing protein</fullName>
    </recommendedName>
</protein>
<evidence type="ECO:0000313" key="12">
    <source>
        <dbReference type="Proteomes" id="UP001163046"/>
    </source>
</evidence>
<dbReference type="CDD" id="cd00637">
    <property type="entry name" value="7tm_classA_rhodopsin-like"/>
    <property type="match status" value="1"/>
</dbReference>
<evidence type="ECO:0000256" key="2">
    <source>
        <dbReference type="ARBA" id="ARBA00022692"/>
    </source>
</evidence>
<keyword evidence="5 9" id="KW-0472">Membrane</keyword>
<keyword evidence="6 8" id="KW-0675">Receptor</keyword>
<evidence type="ECO:0000313" key="11">
    <source>
        <dbReference type="EMBL" id="KAJ7392300.1"/>
    </source>
</evidence>
<dbReference type="PANTHER" id="PTHR45695:SF9">
    <property type="entry name" value="LEUCOKININ RECEPTOR"/>
    <property type="match status" value="1"/>
</dbReference>
<keyword evidence="2 8" id="KW-0812">Transmembrane</keyword>
<dbReference type="EMBL" id="MU825401">
    <property type="protein sequence ID" value="KAJ7392300.1"/>
    <property type="molecule type" value="Genomic_DNA"/>
</dbReference>
<dbReference type="Proteomes" id="UP001163046">
    <property type="component" value="Unassembled WGS sequence"/>
</dbReference>
<proteinExistence type="inferred from homology"/>
<feature type="transmembrane region" description="Helical" evidence="9">
    <location>
        <begin position="311"/>
        <end position="338"/>
    </location>
</feature>
<feature type="transmembrane region" description="Helical" evidence="9">
    <location>
        <begin position="230"/>
        <end position="250"/>
    </location>
</feature>
<dbReference type="OrthoDB" id="5982613at2759"/>